<dbReference type="AlphaFoldDB" id="A0A1X2GNJ3"/>
<evidence type="ECO:0000313" key="5">
    <source>
        <dbReference type="Proteomes" id="UP000242146"/>
    </source>
</evidence>
<dbReference type="Gene3D" id="3.30.160.60">
    <property type="entry name" value="Classic Zinc Finger"/>
    <property type="match status" value="1"/>
</dbReference>
<gene>
    <name evidence="4" type="ORF">DM01DRAFT_97295</name>
</gene>
<feature type="domain" description="C2H2-type" evidence="3">
    <location>
        <begin position="68"/>
        <end position="95"/>
    </location>
</feature>
<dbReference type="Proteomes" id="UP000242146">
    <property type="component" value="Unassembled WGS sequence"/>
</dbReference>
<dbReference type="EMBL" id="MCGT01000009">
    <property type="protein sequence ID" value="ORX56983.1"/>
    <property type="molecule type" value="Genomic_DNA"/>
</dbReference>
<sequence>MLNQRYLKYICHVCLKSFAEARTLRAHLQREYNLELPSVPEGRKSAKNNQFVHMNDFSSTSQEVVSYFACPSCSNYFETLDELKSHVEQHSTNQKRQLEQYQTSIPKTRRLETNAMPSASSAQQPNVSNAVEALFQEDTATCQKSISTQS</sequence>
<dbReference type="InterPro" id="IPR013087">
    <property type="entry name" value="Znf_C2H2_type"/>
</dbReference>
<feature type="region of interest" description="Disordered" evidence="2">
    <location>
        <begin position="87"/>
        <end position="106"/>
    </location>
</feature>
<organism evidence="4 5">
    <name type="scientific">Hesseltinella vesiculosa</name>
    <dbReference type="NCBI Taxonomy" id="101127"/>
    <lineage>
        <taxon>Eukaryota</taxon>
        <taxon>Fungi</taxon>
        <taxon>Fungi incertae sedis</taxon>
        <taxon>Mucoromycota</taxon>
        <taxon>Mucoromycotina</taxon>
        <taxon>Mucoromycetes</taxon>
        <taxon>Mucorales</taxon>
        <taxon>Cunninghamellaceae</taxon>
        <taxon>Hesseltinella</taxon>
    </lineage>
</organism>
<keyword evidence="1" id="KW-0863">Zinc-finger</keyword>
<comment type="caution">
    <text evidence="4">The sequence shown here is derived from an EMBL/GenBank/DDBJ whole genome shotgun (WGS) entry which is preliminary data.</text>
</comment>
<evidence type="ECO:0000256" key="1">
    <source>
        <dbReference type="PROSITE-ProRule" id="PRU00042"/>
    </source>
</evidence>
<dbReference type="PROSITE" id="PS00028">
    <property type="entry name" value="ZINC_FINGER_C2H2_1"/>
    <property type="match status" value="1"/>
</dbReference>
<keyword evidence="5" id="KW-1185">Reference proteome</keyword>
<dbReference type="OrthoDB" id="10014897at2759"/>
<proteinExistence type="predicted"/>
<protein>
    <recommendedName>
        <fullName evidence="3">C2H2-type domain-containing protein</fullName>
    </recommendedName>
</protein>
<evidence type="ECO:0000259" key="3">
    <source>
        <dbReference type="PROSITE" id="PS50157"/>
    </source>
</evidence>
<keyword evidence="1" id="KW-0862">Zinc</keyword>
<evidence type="ECO:0000256" key="2">
    <source>
        <dbReference type="SAM" id="MobiDB-lite"/>
    </source>
</evidence>
<name>A0A1X2GNJ3_9FUNG</name>
<keyword evidence="1" id="KW-0479">Metal-binding</keyword>
<dbReference type="Pfam" id="PF13894">
    <property type="entry name" value="zf-C2H2_4"/>
    <property type="match status" value="1"/>
</dbReference>
<feature type="compositionally biased region" description="Polar residues" evidence="2">
    <location>
        <begin position="90"/>
        <end position="106"/>
    </location>
</feature>
<dbReference type="SMART" id="SM00355">
    <property type="entry name" value="ZnF_C2H2"/>
    <property type="match status" value="2"/>
</dbReference>
<accession>A0A1X2GNJ3</accession>
<dbReference type="GO" id="GO:0008270">
    <property type="term" value="F:zinc ion binding"/>
    <property type="evidence" value="ECO:0007669"/>
    <property type="project" value="UniProtKB-KW"/>
</dbReference>
<dbReference type="Pfam" id="PF00096">
    <property type="entry name" value="zf-C2H2"/>
    <property type="match status" value="1"/>
</dbReference>
<reference evidence="4 5" key="1">
    <citation type="submission" date="2016-07" db="EMBL/GenBank/DDBJ databases">
        <title>Pervasive Adenine N6-methylation of Active Genes in Fungi.</title>
        <authorList>
            <consortium name="DOE Joint Genome Institute"/>
            <person name="Mondo S.J."/>
            <person name="Dannebaum R.O."/>
            <person name="Kuo R.C."/>
            <person name="Labutti K."/>
            <person name="Haridas S."/>
            <person name="Kuo A."/>
            <person name="Salamov A."/>
            <person name="Ahrendt S.R."/>
            <person name="Lipzen A."/>
            <person name="Sullivan W."/>
            <person name="Andreopoulos W.B."/>
            <person name="Clum A."/>
            <person name="Lindquist E."/>
            <person name="Daum C."/>
            <person name="Ramamoorthy G.K."/>
            <person name="Gryganskyi A."/>
            <person name="Culley D."/>
            <person name="Magnuson J.K."/>
            <person name="James T.Y."/>
            <person name="O'Malley M.A."/>
            <person name="Stajich J.E."/>
            <person name="Spatafora J.W."/>
            <person name="Visel A."/>
            <person name="Grigoriev I.V."/>
        </authorList>
    </citation>
    <scope>NUCLEOTIDE SEQUENCE [LARGE SCALE GENOMIC DNA]</scope>
    <source>
        <strain evidence="4 5">NRRL 3301</strain>
    </source>
</reference>
<feature type="domain" description="C2H2-type" evidence="3">
    <location>
        <begin position="9"/>
        <end position="37"/>
    </location>
</feature>
<dbReference type="PROSITE" id="PS50157">
    <property type="entry name" value="ZINC_FINGER_C2H2_2"/>
    <property type="match status" value="2"/>
</dbReference>
<evidence type="ECO:0000313" key="4">
    <source>
        <dbReference type="EMBL" id="ORX56983.1"/>
    </source>
</evidence>